<evidence type="ECO:0000256" key="6">
    <source>
        <dbReference type="RuleBase" id="RU000553"/>
    </source>
</evidence>
<dbReference type="InterPro" id="IPR001792">
    <property type="entry name" value="Acylphosphatase-like_dom"/>
</dbReference>
<protein>
    <recommendedName>
        <fullName evidence="3 5">Acylphosphatase</fullName>
        <ecNumber evidence="2 5">3.6.1.7</ecNumber>
    </recommendedName>
</protein>
<sequence>MDGNDWRETMNQQETLHIIVSGRVQGVGFRYHTQFLAKQYNICGWVRNKDDGTVEVMAQGEKKEMEQFIRGLKKGPSRFAKVTGMDIDYLQQQEQYRDFRVLY</sequence>
<gene>
    <name evidence="9" type="ORF">HMPREF3213_01116</name>
</gene>
<dbReference type="Pfam" id="PF00708">
    <property type="entry name" value="Acylphosphatase"/>
    <property type="match status" value="1"/>
</dbReference>
<reference evidence="10" key="1">
    <citation type="submission" date="2016-01" db="EMBL/GenBank/DDBJ databases">
        <authorList>
            <person name="Mitreva M."/>
            <person name="Pepin K.H."/>
            <person name="Mihindukulasuriya K.A."/>
            <person name="Fulton R."/>
            <person name="Fronick C."/>
            <person name="O'Laughlin M."/>
            <person name="Miner T."/>
            <person name="Herter B."/>
            <person name="Rosa B.A."/>
            <person name="Cordes M."/>
            <person name="Tomlinson C."/>
            <person name="Wollam A."/>
            <person name="Palsikar V.B."/>
            <person name="Mardis E.R."/>
            <person name="Wilson R.K."/>
        </authorList>
    </citation>
    <scope>NUCLEOTIDE SEQUENCE [LARGE SCALE GENOMIC DNA]</scope>
    <source>
        <strain evidence="10">GED7749B</strain>
    </source>
</reference>
<feature type="active site" evidence="5">
    <location>
        <position position="30"/>
    </location>
</feature>
<evidence type="ECO:0000256" key="7">
    <source>
        <dbReference type="RuleBase" id="RU004168"/>
    </source>
</evidence>
<evidence type="ECO:0000256" key="1">
    <source>
        <dbReference type="ARBA" id="ARBA00005614"/>
    </source>
</evidence>
<evidence type="ECO:0000256" key="4">
    <source>
        <dbReference type="ARBA" id="ARBA00047645"/>
    </source>
</evidence>
<accession>A0A133KX56</accession>
<dbReference type="EMBL" id="LRPN01000033">
    <property type="protein sequence ID" value="KWZ84057.1"/>
    <property type="molecule type" value="Genomic_DNA"/>
</dbReference>
<organism evidence="9 10">
    <name type="scientific">Heyndrickxia coagulans</name>
    <name type="common">Weizmannia coagulans</name>
    <dbReference type="NCBI Taxonomy" id="1398"/>
    <lineage>
        <taxon>Bacteria</taxon>
        <taxon>Bacillati</taxon>
        <taxon>Bacillota</taxon>
        <taxon>Bacilli</taxon>
        <taxon>Bacillales</taxon>
        <taxon>Bacillaceae</taxon>
        <taxon>Heyndrickxia</taxon>
    </lineage>
</organism>
<dbReference type="PATRIC" id="fig|1398.22.peg.1126"/>
<evidence type="ECO:0000313" key="9">
    <source>
        <dbReference type="EMBL" id="KWZ84057.1"/>
    </source>
</evidence>
<dbReference type="PROSITE" id="PS00150">
    <property type="entry name" value="ACYLPHOSPHATASE_1"/>
    <property type="match status" value="1"/>
</dbReference>
<dbReference type="Gene3D" id="3.30.70.100">
    <property type="match status" value="1"/>
</dbReference>
<dbReference type="Proteomes" id="UP000070376">
    <property type="component" value="Unassembled WGS sequence"/>
</dbReference>
<name>A0A133KX56_HEYCO</name>
<feature type="domain" description="Acylphosphatase-like" evidence="8">
    <location>
        <begin position="15"/>
        <end position="103"/>
    </location>
</feature>
<dbReference type="AlphaFoldDB" id="A0A133KX56"/>
<dbReference type="InterPro" id="IPR020456">
    <property type="entry name" value="Acylphosphatase"/>
</dbReference>
<evidence type="ECO:0000259" key="8">
    <source>
        <dbReference type="PROSITE" id="PS51160"/>
    </source>
</evidence>
<dbReference type="PANTHER" id="PTHR47268">
    <property type="entry name" value="ACYLPHOSPHATASE"/>
    <property type="match status" value="1"/>
</dbReference>
<keyword evidence="5 6" id="KW-0378">Hydrolase</keyword>
<dbReference type="GO" id="GO:0003998">
    <property type="term" value="F:acylphosphatase activity"/>
    <property type="evidence" value="ECO:0007669"/>
    <property type="project" value="UniProtKB-EC"/>
</dbReference>
<dbReference type="PROSITE" id="PS51160">
    <property type="entry name" value="ACYLPHOSPHATASE_3"/>
    <property type="match status" value="1"/>
</dbReference>
<dbReference type="PROSITE" id="PS00151">
    <property type="entry name" value="ACYLPHOSPHATASE_2"/>
    <property type="match status" value="1"/>
</dbReference>
<comment type="similarity">
    <text evidence="1 7">Belongs to the acylphosphatase family.</text>
</comment>
<evidence type="ECO:0000256" key="5">
    <source>
        <dbReference type="PROSITE-ProRule" id="PRU00520"/>
    </source>
</evidence>
<proteinExistence type="inferred from homology"/>
<dbReference type="SUPFAM" id="SSF54975">
    <property type="entry name" value="Acylphosphatase/BLUF domain-like"/>
    <property type="match status" value="1"/>
</dbReference>
<dbReference type="PRINTS" id="PR00112">
    <property type="entry name" value="ACYLPHPHTASE"/>
</dbReference>
<feature type="active site" evidence="5">
    <location>
        <position position="48"/>
    </location>
</feature>
<comment type="catalytic activity">
    <reaction evidence="4 5 6">
        <text>an acyl phosphate + H2O = a carboxylate + phosphate + H(+)</text>
        <dbReference type="Rhea" id="RHEA:14965"/>
        <dbReference type="ChEBI" id="CHEBI:15377"/>
        <dbReference type="ChEBI" id="CHEBI:15378"/>
        <dbReference type="ChEBI" id="CHEBI:29067"/>
        <dbReference type="ChEBI" id="CHEBI:43474"/>
        <dbReference type="ChEBI" id="CHEBI:59918"/>
        <dbReference type="EC" id="3.6.1.7"/>
    </reaction>
</comment>
<dbReference type="InterPro" id="IPR017968">
    <property type="entry name" value="Acylphosphatase_CS"/>
</dbReference>
<dbReference type="EC" id="3.6.1.7" evidence="2 5"/>
<evidence type="ECO:0000313" key="10">
    <source>
        <dbReference type="Proteomes" id="UP000070376"/>
    </source>
</evidence>
<dbReference type="InterPro" id="IPR036046">
    <property type="entry name" value="Acylphosphatase-like_dom_sf"/>
</dbReference>
<comment type="caution">
    <text evidence="9">The sequence shown here is derived from an EMBL/GenBank/DDBJ whole genome shotgun (WGS) entry which is preliminary data.</text>
</comment>
<evidence type="ECO:0000256" key="3">
    <source>
        <dbReference type="ARBA" id="ARBA00015991"/>
    </source>
</evidence>
<evidence type="ECO:0000256" key="2">
    <source>
        <dbReference type="ARBA" id="ARBA00012150"/>
    </source>
</evidence>
<dbReference type="NCBIfam" id="NF011008">
    <property type="entry name" value="PRK14434.1"/>
    <property type="match status" value="1"/>
</dbReference>
<dbReference type="PANTHER" id="PTHR47268:SF4">
    <property type="entry name" value="ACYLPHOSPHATASE"/>
    <property type="match status" value="1"/>
</dbReference>